<keyword evidence="2" id="KW-1185">Reference proteome</keyword>
<dbReference type="Proteomes" id="UP001602013">
    <property type="component" value="Unassembled WGS sequence"/>
</dbReference>
<reference evidence="1 2" key="1">
    <citation type="submission" date="2024-10" db="EMBL/GenBank/DDBJ databases">
        <title>The Natural Products Discovery Center: Release of the First 8490 Sequenced Strains for Exploring Actinobacteria Biosynthetic Diversity.</title>
        <authorList>
            <person name="Kalkreuter E."/>
            <person name="Kautsar S.A."/>
            <person name="Yang D."/>
            <person name="Bader C.D."/>
            <person name="Teijaro C.N."/>
            <person name="Fluegel L."/>
            <person name="Davis C.M."/>
            <person name="Simpson J.R."/>
            <person name="Lauterbach L."/>
            <person name="Steele A.D."/>
            <person name="Gui C."/>
            <person name="Meng S."/>
            <person name="Li G."/>
            <person name="Viehrig K."/>
            <person name="Ye F."/>
            <person name="Su P."/>
            <person name="Kiefer A.F."/>
            <person name="Nichols A."/>
            <person name="Cepeda A.J."/>
            <person name="Yan W."/>
            <person name="Fan B."/>
            <person name="Jiang Y."/>
            <person name="Adhikari A."/>
            <person name="Zheng C.-J."/>
            <person name="Schuster L."/>
            <person name="Cowan T.M."/>
            <person name="Smanski M.J."/>
            <person name="Chevrette M.G."/>
            <person name="De Carvalho L.P.S."/>
            <person name="Shen B."/>
        </authorList>
    </citation>
    <scope>NUCLEOTIDE SEQUENCE [LARGE SCALE GENOMIC DNA]</scope>
    <source>
        <strain evidence="1 2">NPDC002173</strain>
    </source>
</reference>
<evidence type="ECO:0000313" key="1">
    <source>
        <dbReference type="EMBL" id="MFF3665476.1"/>
    </source>
</evidence>
<sequence length="440" mass="46325">MADTSYLCLGGVEISNAARVAAYTEAGLKPHTANVGDCGCDGLTAALGDDPYTLPGPDEAPWVDPAEPASLDFAGLMILDITGLDAAPMQRAITNRIGDGAVIGRKRRGPRTITVTGVLIGRTACSVDYGLRWLSSALEGSLGCGPGAGCSGDDLDYLTCCPTVPSDDCCPQPCTDGACAVDAFRTLRDVALTSAPEVTRRIGGCSCCPGQMLQVQFELTAGRPHALRSPKTIAEAVTWPPPSPDDECVKWSTDPGCLDEAGECAAQQPQPCPLDPSCPQPVVPELPLPTNPCLCEPWERRQVCITIPPATAPIWADMVPLLEVYAGSSALRGIRVRFYANPTNVPVDELDPCSWCSEINISYLPEYARLILDGSRRSASVQCPGRAETPASGIVSGASGRPFQWPVLECGIPYTVCVSADSSTVADDATVTLRTIVREV</sequence>
<protein>
    <submittedName>
        <fullName evidence="1">Uncharacterized protein</fullName>
    </submittedName>
</protein>
<evidence type="ECO:0000313" key="2">
    <source>
        <dbReference type="Proteomes" id="UP001602013"/>
    </source>
</evidence>
<accession>A0ABW6SKJ9</accession>
<proteinExistence type="predicted"/>
<gene>
    <name evidence="1" type="ORF">ACFYXI_07760</name>
</gene>
<dbReference type="EMBL" id="JBIASD010000004">
    <property type="protein sequence ID" value="MFF3665476.1"/>
    <property type="molecule type" value="Genomic_DNA"/>
</dbReference>
<dbReference type="RefSeq" id="WP_387409472.1">
    <property type="nucleotide sequence ID" value="NZ_JBIASD010000004.1"/>
</dbReference>
<organism evidence="1 2">
    <name type="scientific">Microtetraspora malaysiensis</name>
    <dbReference type="NCBI Taxonomy" id="161358"/>
    <lineage>
        <taxon>Bacteria</taxon>
        <taxon>Bacillati</taxon>
        <taxon>Actinomycetota</taxon>
        <taxon>Actinomycetes</taxon>
        <taxon>Streptosporangiales</taxon>
        <taxon>Streptosporangiaceae</taxon>
        <taxon>Microtetraspora</taxon>
    </lineage>
</organism>
<comment type="caution">
    <text evidence="1">The sequence shown here is derived from an EMBL/GenBank/DDBJ whole genome shotgun (WGS) entry which is preliminary data.</text>
</comment>
<name>A0ABW6SKJ9_9ACTN</name>